<comment type="caution">
    <text evidence="1">The sequence shown here is derived from an EMBL/GenBank/DDBJ whole genome shotgun (WGS) entry which is preliminary data.</text>
</comment>
<dbReference type="Gene3D" id="3.40.50.1010">
    <property type="entry name" value="5'-nuclease"/>
    <property type="match status" value="1"/>
</dbReference>
<evidence type="ECO:0008006" key="3">
    <source>
        <dbReference type="Google" id="ProtNLM"/>
    </source>
</evidence>
<protein>
    <recommendedName>
        <fullName evidence="3">NYN domain-containing protein</fullName>
    </recommendedName>
</protein>
<organism evidence="1 2">
    <name type="scientific">Antribacter soli</name>
    <dbReference type="NCBI Taxonomy" id="2910976"/>
    <lineage>
        <taxon>Bacteria</taxon>
        <taxon>Bacillati</taxon>
        <taxon>Actinomycetota</taxon>
        <taxon>Actinomycetes</taxon>
        <taxon>Micrococcales</taxon>
        <taxon>Promicromonosporaceae</taxon>
        <taxon>Antribacter</taxon>
    </lineage>
</organism>
<proteinExistence type="predicted"/>
<sequence>MTTQRKTRHHIHILKLATGRTLHVVDVENLLGTGALTSDAVRYARQVVTRVVPFAETDATVVGVSSSQAMLALSTWHPALRVAHLGHDGADLALLDALSDDRVARFSAVTICSGDGIFADRIAAIAAQGIRTTVVAPSGCLSHRLRLAAHTVIEIPVPFHPAPATAA</sequence>
<dbReference type="Proteomes" id="UP001165405">
    <property type="component" value="Unassembled WGS sequence"/>
</dbReference>
<accession>A0AA41UB32</accession>
<dbReference type="RefSeq" id="WP_236091159.1">
    <property type="nucleotide sequence ID" value="NZ_JAKGSG010000059.1"/>
</dbReference>
<keyword evidence="2" id="KW-1185">Reference proteome</keyword>
<reference evidence="1" key="1">
    <citation type="submission" date="2022-01" db="EMBL/GenBank/DDBJ databases">
        <title>Antribacter sp. nov., isolated from Guizhou of China.</title>
        <authorList>
            <person name="Chengliang C."/>
            <person name="Ya Z."/>
        </authorList>
    </citation>
    <scope>NUCLEOTIDE SEQUENCE</scope>
    <source>
        <strain evidence="1">KLBMP 9083</strain>
    </source>
</reference>
<name>A0AA41UB32_9MICO</name>
<gene>
    <name evidence="1" type="ORF">L1785_20475</name>
</gene>
<dbReference type="EMBL" id="JAKGSG010000059">
    <property type="protein sequence ID" value="MCF4123347.1"/>
    <property type="molecule type" value="Genomic_DNA"/>
</dbReference>
<dbReference type="AlphaFoldDB" id="A0AA41UB32"/>
<evidence type="ECO:0000313" key="1">
    <source>
        <dbReference type="EMBL" id="MCF4123347.1"/>
    </source>
</evidence>
<evidence type="ECO:0000313" key="2">
    <source>
        <dbReference type="Proteomes" id="UP001165405"/>
    </source>
</evidence>